<evidence type="ECO:0000313" key="3">
    <source>
        <dbReference type="EMBL" id="KIL57689.1"/>
    </source>
</evidence>
<name>A0A0C2SUF5_AMAMK</name>
<feature type="transmembrane region" description="Helical" evidence="2">
    <location>
        <begin position="48"/>
        <end position="69"/>
    </location>
</feature>
<dbReference type="OrthoDB" id="3357408at2759"/>
<dbReference type="AlphaFoldDB" id="A0A0C2SUF5"/>
<keyword evidence="2" id="KW-0472">Membrane</keyword>
<evidence type="ECO:0000256" key="1">
    <source>
        <dbReference type="SAM" id="MobiDB-lite"/>
    </source>
</evidence>
<feature type="transmembrane region" description="Helical" evidence="2">
    <location>
        <begin position="197"/>
        <end position="227"/>
    </location>
</feature>
<protein>
    <submittedName>
        <fullName evidence="3">Uncharacterized protein</fullName>
    </submittedName>
</protein>
<dbReference type="EMBL" id="KN818360">
    <property type="protein sequence ID" value="KIL57689.1"/>
    <property type="molecule type" value="Genomic_DNA"/>
</dbReference>
<dbReference type="InParanoid" id="A0A0C2SUF5"/>
<dbReference type="Proteomes" id="UP000054549">
    <property type="component" value="Unassembled WGS sequence"/>
</dbReference>
<feature type="transmembrane region" description="Helical" evidence="2">
    <location>
        <begin position="160"/>
        <end position="185"/>
    </location>
</feature>
<feature type="transmembrane region" description="Helical" evidence="2">
    <location>
        <begin position="239"/>
        <end position="257"/>
    </location>
</feature>
<accession>A0A0C2SUF5</accession>
<reference evidence="3 4" key="1">
    <citation type="submission" date="2014-04" db="EMBL/GenBank/DDBJ databases">
        <title>Evolutionary Origins and Diversification of the Mycorrhizal Mutualists.</title>
        <authorList>
            <consortium name="DOE Joint Genome Institute"/>
            <consortium name="Mycorrhizal Genomics Consortium"/>
            <person name="Kohler A."/>
            <person name="Kuo A."/>
            <person name="Nagy L.G."/>
            <person name="Floudas D."/>
            <person name="Copeland A."/>
            <person name="Barry K.W."/>
            <person name="Cichocki N."/>
            <person name="Veneault-Fourrey C."/>
            <person name="LaButti K."/>
            <person name="Lindquist E.A."/>
            <person name="Lipzen A."/>
            <person name="Lundell T."/>
            <person name="Morin E."/>
            <person name="Murat C."/>
            <person name="Riley R."/>
            <person name="Ohm R."/>
            <person name="Sun H."/>
            <person name="Tunlid A."/>
            <person name="Henrissat B."/>
            <person name="Grigoriev I.V."/>
            <person name="Hibbett D.S."/>
            <person name="Martin F."/>
        </authorList>
    </citation>
    <scope>NUCLEOTIDE SEQUENCE [LARGE SCALE GENOMIC DNA]</scope>
    <source>
        <strain evidence="3 4">Koide BX008</strain>
    </source>
</reference>
<sequence>MNLSAQPFLIAAILQPFLYGLYLITFGHALRWLVFEEEGWSLRSREKVNWLLFTTTVIVFMFSTVDLILESSLQLTFTDYEAEITQQLIISSVAVETSSLLITDAVMIIRCWLVYQRSWRAVCFPCILWLANITCVILWVTAYAMLMFRPAPIYEVLLNFPLQVFYCCNFATNLYATGAIVYRLWRIAKVTNNRSSILYRLCRIVAGTGLLYTSTSLPMAVLTFFMVTDTPAYTLCDTIVGHANFSAAGITFNLLLIRMGQLRAEVMDLDESTRDISGSVVLSTVPVQFNIPDIATNDGLHDSVSARQRNHTDANPKER</sequence>
<evidence type="ECO:0000313" key="4">
    <source>
        <dbReference type="Proteomes" id="UP000054549"/>
    </source>
</evidence>
<keyword evidence="4" id="KW-1185">Reference proteome</keyword>
<feature type="transmembrane region" description="Helical" evidence="2">
    <location>
        <begin position="89"/>
        <end position="115"/>
    </location>
</feature>
<feature type="region of interest" description="Disordered" evidence="1">
    <location>
        <begin position="300"/>
        <end position="319"/>
    </location>
</feature>
<feature type="transmembrane region" description="Helical" evidence="2">
    <location>
        <begin position="127"/>
        <end position="148"/>
    </location>
</feature>
<evidence type="ECO:0000256" key="2">
    <source>
        <dbReference type="SAM" id="Phobius"/>
    </source>
</evidence>
<dbReference type="HOGENOM" id="CLU_044614_1_1_1"/>
<organism evidence="3 4">
    <name type="scientific">Amanita muscaria (strain Koide BX008)</name>
    <dbReference type="NCBI Taxonomy" id="946122"/>
    <lineage>
        <taxon>Eukaryota</taxon>
        <taxon>Fungi</taxon>
        <taxon>Dikarya</taxon>
        <taxon>Basidiomycota</taxon>
        <taxon>Agaricomycotina</taxon>
        <taxon>Agaricomycetes</taxon>
        <taxon>Agaricomycetidae</taxon>
        <taxon>Agaricales</taxon>
        <taxon>Pluteineae</taxon>
        <taxon>Amanitaceae</taxon>
        <taxon>Amanita</taxon>
    </lineage>
</organism>
<feature type="compositionally biased region" description="Basic and acidic residues" evidence="1">
    <location>
        <begin position="310"/>
        <end position="319"/>
    </location>
</feature>
<gene>
    <name evidence="3" type="ORF">M378DRAFT_87502</name>
</gene>
<keyword evidence="2" id="KW-1133">Transmembrane helix</keyword>
<keyword evidence="2" id="KW-0812">Transmembrane</keyword>
<feature type="transmembrane region" description="Helical" evidence="2">
    <location>
        <begin position="6"/>
        <end position="27"/>
    </location>
</feature>
<proteinExistence type="predicted"/>